<keyword evidence="6 7" id="KW-0472">Membrane</keyword>
<dbReference type="RefSeq" id="XP_024662925.1">
    <property type="nucleotide sequence ID" value="XM_024807157.1"/>
</dbReference>
<feature type="transmembrane region" description="Helical" evidence="7">
    <location>
        <begin position="139"/>
        <end position="160"/>
    </location>
</feature>
<comment type="subcellular location">
    <subcellularLocation>
        <location evidence="1">Endomembrane system</location>
        <topology evidence="1">Multi-pass membrane protein</topology>
    </subcellularLocation>
</comment>
<dbReference type="InterPro" id="IPR013657">
    <property type="entry name" value="SCL35B1-4/HUT1"/>
</dbReference>
<feature type="transmembrane region" description="Helical" evidence="7">
    <location>
        <begin position="249"/>
        <end position="268"/>
    </location>
</feature>
<feature type="transmembrane region" description="Helical" evidence="7">
    <location>
        <begin position="30"/>
        <end position="51"/>
    </location>
</feature>
<sequence length="282" mass="31415">MLAGAFLLVFGGCCSNLLFLEQLLKQNSDIGDVLTFAQFLAITIEGIIYYSVRNRRLPEVRKWLVPSFLYFAVSILNNKVWKFNVSVQMHSIFRSSNSLVVMLVGLCAGRRFSGHQMAAVGIITAAVVAATLRKPSEGSTLGFFMLLLASLLSAFQSLYVEKMQTSGREMMLMLHLCSLPYFVFFQKQIQDQWSRITNLKLLLANCLTQWVCVAGVNQLAPAGALTTSVVLTLRKFVSLVLSGYLFNQFSYTLFICGIIVSVGAIYYAKAPRVPNQLKMKQS</sequence>
<comment type="caution">
    <text evidence="8">The sequence shown here is derived from an EMBL/GenBank/DDBJ whole genome shotgun (WGS) entry which is preliminary data.</text>
</comment>
<dbReference type="GO" id="GO:0005464">
    <property type="term" value="F:UDP-xylose transmembrane transporter activity"/>
    <property type="evidence" value="ECO:0007669"/>
    <property type="project" value="TreeGrafter"/>
</dbReference>
<dbReference type="GO" id="GO:0005789">
    <property type="term" value="C:endoplasmic reticulum membrane"/>
    <property type="evidence" value="ECO:0007669"/>
    <property type="project" value="TreeGrafter"/>
</dbReference>
<accession>A0A2T0FDG2</accession>
<dbReference type="STRING" id="45607.A0A2T0FDG2"/>
<organism evidence="8 9">
    <name type="scientific">Wickerhamiella sorbophila</name>
    <dbReference type="NCBI Taxonomy" id="45607"/>
    <lineage>
        <taxon>Eukaryota</taxon>
        <taxon>Fungi</taxon>
        <taxon>Dikarya</taxon>
        <taxon>Ascomycota</taxon>
        <taxon>Saccharomycotina</taxon>
        <taxon>Dipodascomycetes</taxon>
        <taxon>Dipodascales</taxon>
        <taxon>Trichomonascaceae</taxon>
        <taxon>Wickerhamiella</taxon>
    </lineage>
</organism>
<evidence type="ECO:0000313" key="8">
    <source>
        <dbReference type="EMBL" id="PRT52979.1"/>
    </source>
</evidence>
<evidence type="ECO:0000256" key="1">
    <source>
        <dbReference type="ARBA" id="ARBA00004127"/>
    </source>
</evidence>
<dbReference type="GeneID" id="36514348"/>
<dbReference type="OrthoDB" id="999962at2759"/>
<dbReference type="EMBL" id="NDIQ01000001">
    <property type="protein sequence ID" value="PRT52979.1"/>
    <property type="molecule type" value="Genomic_DNA"/>
</dbReference>
<dbReference type="AlphaFoldDB" id="A0A2T0FDG2"/>
<dbReference type="PANTHER" id="PTHR10778">
    <property type="entry name" value="SOLUTE CARRIER FAMILY 35 MEMBER B"/>
    <property type="match status" value="1"/>
</dbReference>
<evidence type="ECO:0000313" key="9">
    <source>
        <dbReference type="Proteomes" id="UP000238350"/>
    </source>
</evidence>
<evidence type="ECO:0000256" key="5">
    <source>
        <dbReference type="ARBA" id="ARBA00022989"/>
    </source>
</evidence>
<dbReference type="Proteomes" id="UP000238350">
    <property type="component" value="Unassembled WGS sequence"/>
</dbReference>
<evidence type="ECO:0000256" key="6">
    <source>
        <dbReference type="ARBA" id="ARBA00023136"/>
    </source>
</evidence>
<keyword evidence="5 7" id="KW-1133">Transmembrane helix</keyword>
<evidence type="ECO:0000256" key="7">
    <source>
        <dbReference type="SAM" id="Phobius"/>
    </source>
</evidence>
<dbReference type="Pfam" id="PF08449">
    <property type="entry name" value="UAA"/>
    <property type="match status" value="1"/>
</dbReference>
<reference evidence="8 9" key="1">
    <citation type="submission" date="2017-04" db="EMBL/GenBank/DDBJ databases">
        <title>Genome sequencing of [Candida] sorbophila.</title>
        <authorList>
            <person name="Ahn J.O."/>
        </authorList>
    </citation>
    <scope>NUCLEOTIDE SEQUENCE [LARGE SCALE GENOMIC DNA]</scope>
    <source>
        <strain evidence="8 9">DS02</strain>
    </source>
</reference>
<protein>
    <submittedName>
        <fullName evidence="8">UDP-N-acetylglucosamine transporter yea4</fullName>
    </submittedName>
</protein>
<keyword evidence="2" id="KW-0813">Transport</keyword>
<name>A0A2T0FDG2_9ASCO</name>
<evidence type="ECO:0000256" key="4">
    <source>
        <dbReference type="ARBA" id="ARBA00022692"/>
    </source>
</evidence>
<gene>
    <name evidence="8" type="ORF">B9G98_00599</name>
</gene>
<keyword evidence="9" id="KW-1185">Reference proteome</keyword>
<proteinExistence type="predicted"/>
<evidence type="ECO:0000256" key="3">
    <source>
        <dbReference type="ARBA" id="ARBA00022597"/>
    </source>
</evidence>
<dbReference type="GO" id="GO:0000139">
    <property type="term" value="C:Golgi membrane"/>
    <property type="evidence" value="ECO:0007669"/>
    <property type="project" value="TreeGrafter"/>
</dbReference>
<dbReference type="PANTHER" id="PTHR10778:SF4">
    <property type="entry name" value="NUCLEOTIDE SUGAR TRANSPORTER SLC35B4"/>
    <property type="match status" value="1"/>
</dbReference>
<evidence type="ECO:0000256" key="2">
    <source>
        <dbReference type="ARBA" id="ARBA00022448"/>
    </source>
</evidence>
<keyword evidence="3" id="KW-0762">Sugar transport</keyword>
<feature type="transmembrane region" description="Helical" evidence="7">
    <location>
        <begin position="116"/>
        <end position="133"/>
    </location>
</feature>
<dbReference type="GO" id="GO:0005462">
    <property type="term" value="F:UDP-N-acetylglucosamine transmembrane transporter activity"/>
    <property type="evidence" value="ECO:0007669"/>
    <property type="project" value="TreeGrafter"/>
</dbReference>
<keyword evidence="4 7" id="KW-0812">Transmembrane</keyword>